<proteinExistence type="predicted"/>
<evidence type="ECO:0000313" key="2">
    <source>
        <dbReference type="Proteomes" id="UP000294726"/>
    </source>
</evidence>
<evidence type="ECO:0008006" key="3">
    <source>
        <dbReference type="Google" id="ProtNLM"/>
    </source>
</evidence>
<reference evidence="1 2" key="1">
    <citation type="submission" date="2018-08" db="EMBL/GenBank/DDBJ databases">
        <authorList>
            <person name="Lorentzen P. G. S. M."/>
        </authorList>
    </citation>
    <scope>NUCLEOTIDE SEQUENCE [LARGE SCALE GENOMIC DNA]</scope>
    <source>
        <strain evidence="1 2">CRBO_1381</strain>
    </source>
</reference>
<accession>A0AAQ2USZ7</accession>
<dbReference type="Gene3D" id="3.90.230.10">
    <property type="entry name" value="Creatinase/methionine aminopeptidase superfamily"/>
    <property type="match status" value="1"/>
</dbReference>
<evidence type="ECO:0000313" key="1">
    <source>
        <dbReference type="EMBL" id="VDB99353.1"/>
    </source>
</evidence>
<protein>
    <recommendedName>
        <fullName evidence="3">Methionyl aminopeptidase</fullName>
    </recommendedName>
</protein>
<organism evidence="1 2">
    <name type="scientific">Oenococcus oeni</name>
    <name type="common">Leuconostoc oenos</name>
    <dbReference type="NCBI Taxonomy" id="1247"/>
    <lineage>
        <taxon>Bacteria</taxon>
        <taxon>Bacillati</taxon>
        <taxon>Bacillota</taxon>
        <taxon>Bacilli</taxon>
        <taxon>Lactobacillales</taxon>
        <taxon>Lactobacillaceae</taxon>
        <taxon>Oenococcus</taxon>
    </lineage>
</organism>
<dbReference type="EMBL" id="LR031358">
    <property type="protein sequence ID" value="VDB99353.1"/>
    <property type="molecule type" value="Genomic_DNA"/>
</dbReference>
<dbReference type="Proteomes" id="UP000294726">
    <property type="component" value="Chromosome"/>
</dbReference>
<sequence>MTADGSQCAQYEHSLVVTDDGPKILTSQDFTMDNKYLWTKESHAHND</sequence>
<dbReference type="AlphaFoldDB" id="A0AAQ2USZ7"/>
<name>A0AAQ2USZ7_OENOE</name>
<dbReference type="SUPFAM" id="SSF55920">
    <property type="entry name" value="Creatinase/aminopeptidase"/>
    <property type="match status" value="1"/>
</dbReference>
<gene>
    <name evidence="1" type="ORF">OENI_1886</name>
</gene>
<dbReference type="InterPro" id="IPR036005">
    <property type="entry name" value="Creatinase/aminopeptidase-like"/>
</dbReference>